<sequence>MRDVDMHVVGWGSRKAGTAGEGARAGSGAVACATGIDVGFARAGLRSEGRAALFGISRVCGAGKSWSLGSGLWGA</sequence>
<comment type="caution">
    <text evidence="1">The sequence shown here is derived from an EMBL/GenBank/DDBJ whole genome shotgun (WGS) entry which is preliminary data.</text>
</comment>
<keyword evidence="2" id="KW-1185">Reference proteome</keyword>
<gene>
    <name evidence="1" type="ORF">LIER_32602</name>
</gene>
<dbReference type="Proteomes" id="UP001454036">
    <property type="component" value="Unassembled WGS sequence"/>
</dbReference>
<protein>
    <submittedName>
        <fullName evidence="1">Uncharacterized protein</fullName>
    </submittedName>
</protein>
<reference evidence="1 2" key="1">
    <citation type="submission" date="2024-01" db="EMBL/GenBank/DDBJ databases">
        <title>The complete chloroplast genome sequence of Lithospermum erythrorhizon: insights into the phylogenetic relationship among Boraginaceae species and the maternal lineages of purple gromwells.</title>
        <authorList>
            <person name="Okada T."/>
            <person name="Watanabe K."/>
        </authorList>
    </citation>
    <scope>NUCLEOTIDE SEQUENCE [LARGE SCALE GENOMIC DNA]</scope>
</reference>
<evidence type="ECO:0000313" key="2">
    <source>
        <dbReference type="Proteomes" id="UP001454036"/>
    </source>
</evidence>
<proteinExistence type="predicted"/>
<name>A0AAV3RXY6_LITER</name>
<organism evidence="1 2">
    <name type="scientific">Lithospermum erythrorhizon</name>
    <name type="common">Purple gromwell</name>
    <name type="synonym">Lithospermum officinale var. erythrorhizon</name>
    <dbReference type="NCBI Taxonomy" id="34254"/>
    <lineage>
        <taxon>Eukaryota</taxon>
        <taxon>Viridiplantae</taxon>
        <taxon>Streptophyta</taxon>
        <taxon>Embryophyta</taxon>
        <taxon>Tracheophyta</taxon>
        <taxon>Spermatophyta</taxon>
        <taxon>Magnoliopsida</taxon>
        <taxon>eudicotyledons</taxon>
        <taxon>Gunneridae</taxon>
        <taxon>Pentapetalae</taxon>
        <taxon>asterids</taxon>
        <taxon>lamiids</taxon>
        <taxon>Boraginales</taxon>
        <taxon>Boraginaceae</taxon>
        <taxon>Boraginoideae</taxon>
        <taxon>Lithospermeae</taxon>
        <taxon>Lithospermum</taxon>
    </lineage>
</organism>
<accession>A0AAV3RXY6</accession>
<dbReference type="AlphaFoldDB" id="A0AAV3RXY6"/>
<dbReference type="EMBL" id="BAABME010012603">
    <property type="protein sequence ID" value="GAA0185314.1"/>
    <property type="molecule type" value="Genomic_DNA"/>
</dbReference>
<evidence type="ECO:0000313" key="1">
    <source>
        <dbReference type="EMBL" id="GAA0185314.1"/>
    </source>
</evidence>